<dbReference type="AlphaFoldDB" id="A0A081K6F9"/>
<dbReference type="Pfam" id="PF16188">
    <property type="entry name" value="Peptidase_M24_C"/>
    <property type="match status" value="1"/>
</dbReference>
<dbReference type="InterPro" id="IPR000587">
    <property type="entry name" value="Creatinase_N"/>
</dbReference>
<name>A0A081K6F9_9GAMM</name>
<dbReference type="FunFam" id="3.40.350.10:FF:000003">
    <property type="entry name" value="Xaa-pro aminopeptidase P"/>
    <property type="match status" value="1"/>
</dbReference>
<evidence type="ECO:0000256" key="1">
    <source>
        <dbReference type="ARBA" id="ARBA00008766"/>
    </source>
</evidence>
<evidence type="ECO:0008006" key="9">
    <source>
        <dbReference type="Google" id="ProtNLM"/>
    </source>
</evidence>
<dbReference type="Pfam" id="PF00557">
    <property type="entry name" value="Peptidase_M24"/>
    <property type="match status" value="1"/>
</dbReference>
<dbReference type="PANTHER" id="PTHR43763:SF6">
    <property type="entry name" value="XAA-PRO AMINOPEPTIDASE 1"/>
    <property type="match status" value="1"/>
</dbReference>
<dbReference type="GO" id="GO:0005737">
    <property type="term" value="C:cytoplasm"/>
    <property type="evidence" value="ECO:0007669"/>
    <property type="project" value="UniProtKB-ARBA"/>
</dbReference>
<dbReference type="Gene3D" id="3.90.230.10">
    <property type="entry name" value="Creatinase/methionine aminopeptidase superfamily"/>
    <property type="match status" value="1"/>
</dbReference>
<dbReference type="Pfam" id="PF16189">
    <property type="entry name" value="Creatinase_N_2"/>
    <property type="match status" value="1"/>
</dbReference>
<keyword evidence="3" id="KW-0378">Hydrolase</keyword>
<dbReference type="RefSeq" id="WP_020582120.1">
    <property type="nucleotide sequence ID" value="NZ_JOJP01000001.1"/>
</dbReference>
<dbReference type="SUPFAM" id="SSF53092">
    <property type="entry name" value="Creatinase/prolidase N-terminal domain"/>
    <property type="match status" value="1"/>
</dbReference>
<gene>
    <name evidence="7" type="ORF">GV64_02345</name>
</gene>
<feature type="domain" description="Peptidase M24" evidence="4">
    <location>
        <begin position="317"/>
        <end position="531"/>
    </location>
</feature>
<dbReference type="EMBL" id="JOJP01000001">
    <property type="protein sequence ID" value="KEI69735.1"/>
    <property type="molecule type" value="Genomic_DNA"/>
</dbReference>
<feature type="domain" description="Peptidase M24 C-terminal" evidence="6">
    <location>
        <begin position="539"/>
        <end position="599"/>
    </location>
</feature>
<dbReference type="SUPFAM" id="SSF55920">
    <property type="entry name" value="Creatinase/aminopeptidase"/>
    <property type="match status" value="1"/>
</dbReference>
<evidence type="ECO:0000259" key="6">
    <source>
        <dbReference type="Pfam" id="PF16188"/>
    </source>
</evidence>
<sequence>MVNTSKSPESTKKINDLRSAMAKHGIDAWIIPSSDAHNSEYVAKHWEGRAWLSGFTGSAGTIVVTKDKAALWTDGRYFIQAEEQLGGSEVTLMKDGQPGVPSMAEWVTGEVREQGCIGFDGATLSLSSIRGLEKKLTTKTITLKADRDLLDDIWVSRPTLPAEPVFLHEELYAGKNLLEKVTEVRKILKEKEATELLITTLDDIAWLFNLRGSDIECNPVFLAYALISQERITLFTNKDRIEADALSALAKIGVELADYDEILEALSNLPDSSQLMINPANTSFKLASVIPSSVTLIEDRLPTTDLKAIKNGTEIKRMQECHRRDGAAMVRFIRWLENNIPTGTLNELNIDEQLLQFRSESEYFKGVSFPSIVGYAGHGAICHYRANKESAYNIESKGLLLIDSGAQYPDGTTDITRTFACGEMTEEEMRDYTLVLKSHIALATAKFKEGTRGIQLDAITRQPLWSEGIDFNHGTGHGVGYFLNVHEGPQSISPKWFDVALKPGMLITNEPGIYRDKKHGVRLENIMLVTEDIESEFGKFYKLIPMTLAPFDTRPLVKDLMTAPEIQWLNNYHSIVEHELLPLMKGDELKWLKEATKPI</sequence>
<dbReference type="GO" id="GO:0070006">
    <property type="term" value="F:metalloaminopeptidase activity"/>
    <property type="evidence" value="ECO:0007669"/>
    <property type="project" value="InterPro"/>
</dbReference>
<comment type="similarity">
    <text evidence="1">Belongs to the peptidase M24B family.</text>
</comment>
<dbReference type="eggNOG" id="COG0006">
    <property type="taxonomic scope" value="Bacteria"/>
</dbReference>
<dbReference type="GO" id="GO:0046872">
    <property type="term" value="F:metal ion binding"/>
    <property type="evidence" value="ECO:0007669"/>
    <property type="project" value="UniProtKB-KW"/>
</dbReference>
<keyword evidence="2" id="KW-0479">Metal-binding</keyword>
<evidence type="ECO:0000256" key="2">
    <source>
        <dbReference type="ARBA" id="ARBA00022723"/>
    </source>
</evidence>
<evidence type="ECO:0000313" key="8">
    <source>
        <dbReference type="Proteomes" id="UP000027997"/>
    </source>
</evidence>
<dbReference type="Gene3D" id="3.40.350.10">
    <property type="entry name" value="Creatinase/prolidase N-terminal domain"/>
    <property type="match status" value="2"/>
</dbReference>
<reference evidence="7 8" key="1">
    <citation type="submission" date="2014-06" db="EMBL/GenBank/DDBJ databases">
        <title>Whole Genome Sequences of Three Symbiotic Endozoicomonas Bacteria.</title>
        <authorList>
            <person name="Neave M.J."/>
            <person name="Apprill A."/>
            <person name="Voolstra C.R."/>
        </authorList>
    </citation>
    <scope>NUCLEOTIDE SEQUENCE [LARGE SCALE GENOMIC DNA]</scope>
    <source>
        <strain evidence="7 8">DSM 22380</strain>
    </source>
</reference>
<dbReference type="CDD" id="cd01085">
    <property type="entry name" value="APP"/>
    <property type="match status" value="1"/>
</dbReference>
<evidence type="ECO:0000259" key="5">
    <source>
        <dbReference type="Pfam" id="PF01321"/>
    </source>
</evidence>
<dbReference type="InterPro" id="IPR033740">
    <property type="entry name" value="Pept_M24B"/>
</dbReference>
<dbReference type="Pfam" id="PF01321">
    <property type="entry name" value="Creatinase_N"/>
    <property type="match status" value="1"/>
</dbReference>
<dbReference type="FunFam" id="3.90.230.10:FF:000009">
    <property type="entry name" value="xaa-Pro aminopeptidase 2"/>
    <property type="match status" value="1"/>
</dbReference>
<proteinExistence type="inferred from homology"/>
<feature type="domain" description="Creatinase N-terminal" evidence="5">
    <location>
        <begin position="14"/>
        <end position="139"/>
    </location>
</feature>
<keyword evidence="8" id="KW-1185">Reference proteome</keyword>
<organism evidence="7 8">
    <name type="scientific">Endozoicomonas elysicola</name>
    <dbReference type="NCBI Taxonomy" id="305900"/>
    <lineage>
        <taxon>Bacteria</taxon>
        <taxon>Pseudomonadati</taxon>
        <taxon>Pseudomonadota</taxon>
        <taxon>Gammaproteobacteria</taxon>
        <taxon>Oceanospirillales</taxon>
        <taxon>Endozoicomonadaceae</taxon>
        <taxon>Endozoicomonas</taxon>
    </lineage>
</organism>
<dbReference type="InterPro" id="IPR036005">
    <property type="entry name" value="Creatinase/aminopeptidase-like"/>
</dbReference>
<dbReference type="InterPro" id="IPR032416">
    <property type="entry name" value="Peptidase_M24_C"/>
</dbReference>
<dbReference type="InterPro" id="IPR000994">
    <property type="entry name" value="Pept_M24"/>
</dbReference>
<dbReference type="Proteomes" id="UP000027997">
    <property type="component" value="Unassembled WGS sequence"/>
</dbReference>
<protein>
    <recommendedName>
        <fullName evidence="9">Peptidase M24</fullName>
    </recommendedName>
</protein>
<dbReference type="InterPro" id="IPR029149">
    <property type="entry name" value="Creatin/AminoP/Spt16_N"/>
</dbReference>
<dbReference type="InterPro" id="IPR050422">
    <property type="entry name" value="X-Pro_aminopeptidase_P"/>
</dbReference>
<dbReference type="STRING" id="305900.GV64_02345"/>
<comment type="caution">
    <text evidence="7">The sequence shown here is derived from an EMBL/GenBank/DDBJ whole genome shotgun (WGS) entry which is preliminary data.</text>
</comment>
<dbReference type="PANTHER" id="PTHR43763">
    <property type="entry name" value="XAA-PRO AMINOPEPTIDASE 1"/>
    <property type="match status" value="1"/>
</dbReference>
<evidence type="ECO:0000259" key="4">
    <source>
        <dbReference type="Pfam" id="PF00557"/>
    </source>
</evidence>
<evidence type="ECO:0000313" key="7">
    <source>
        <dbReference type="EMBL" id="KEI69735.1"/>
    </source>
</evidence>
<accession>A0A081K6F9</accession>
<evidence type="ECO:0000256" key="3">
    <source>
        <dbReference type="ARBA" id="ARBA00022801"/>
    </source>
</evidence>